<evidence type="ECO:0000259" key="3">
    <source>
        <dbReference type="PROSITE" id="PS51741"/>
    </source>
</evidence>
<sequence>MGFGSELQGQPSHSALLSLQDAELRLLESVKKCVNQRIKCDRDYATALANMVNTAQKLETSPEFNSPTFQAWSTVIKETENVIKLIRDNAEKLVAKTLERLVQVINEKKSEKKFYNEEHNRLHAEFCKVGR</sequence>
<dbReference type="STRING" id="283909.R7VI18"/>
<dbReference type="AlphaFoldDB" id="R7VI18"/>
<evidence type="ECO:0000313" key="5">
    <source>
        <dbReference type="EnsemblMetazoa" id="CapteP114071"/>
    </source>
</evidence>
<dbReference type="InterPro" id="IPR027267">
    <property type="entry name" value="AH/BAR_dom_sf"/>
</dbReference>
<dbReference type="SUPFAM" id="SSF103657">
    <property type="entry name" value="BAR/IMD domain-like"/>
    <property type="match status" value="1"/>
</dbReference>
<reference evidence="5" key="3">
    <citation type="submission" date="2015-06" db="UniProtKB">
        <authorList>
            <consortium name="EnsemblMetazoa"/>
        </authorList>
    </citation>
    <scope>IDENTIFICATION</scope>
</reference>
<dbReference type="HOGENOM" id="CLU_136379_0_0_1"/>
<dbReference type="EMBL" id="AMQN01004542">
    <property type="status" value="NOT_ANNOTATED_CDS"/>
    <property type="molecule type" value="Genomic_DNA"/>
</dbReference>
<dbReference type="PROSITE" id="PS51741">
    <property type="entry name" value="F_BAR"/>
    <property type="match status" value="1"/>
</dbReference>
<name>R7VI18_CAPTE</name>
<dbReference type="EnsemblMetazoa" id="CapteT114071">
    <property type="protein sequence ID" value="CapteP114071"/>
    <property type="gene ID" value="CapteG114071"/>
</dbReference>
<feature type="domain" description="F-BAR" evidence="3">
    <location>
        <begin position="1"/>
        <end position="131"/>
    </location>
</feature>
<reference evidence="4 6" key="2">
    <citation type="journal article" date="2013" name="Nature">
        <title>Insights into bilaterian evolution from three spiralian genomes.</title>
        <authorList>
            <person name="Simakov O."/>
            <person name="Marletaz F."/>
            <person name="Cho S.J."/>
            <person name="Edsinger-Gonzales E."/>
            <person name="Havlak P."/>
            <person name="Hellsten U."/>
            <person name="Kuo D.H."/>
            <person name="Larsson T."/>
            <person name="Lv J."/>
            <person name="Arendt D."/>
            <person name="Savage R."/>
            <person name="Osoegawa K."/>
            <person name="de Jong P."/>
            <person name="Grimwood J."/>
            <person name="Chapman J.A."/>
            <person name="Shapiro H."/>
            <person name="Aerts A."/>
            <person name="Otillar R.P."/>
            <person name="Terry A.Y."/>
            <person name="Boore J.L."/>
            <person name="Grigoriev I.V."/>
            <person name="Lindberg D.R."/>
            <person name="Seaver E.C."/>
            <person name="Weisblat D.A."/>
            <person name="Putnam N.H."/>
            <person name="Rokhsar D.S."/>
        </authorList>
    </citation>
    <scope>NUCLEOTIDE SEQUENCE</scope>
    <source>
        <strain evidence="4 6">I ESC-2004</strain>
    </source>
</reference>
<dbReference type="SMART" id="SM00055">
    <property type="entry name" value="FCH"/>
    <property type="match status" value="1"/>
</dbReference>
<reference evidence="6" key="1">
    <citation type="submission" date="2012-12" db="EMBL/GenBank/DDBJ databases">
        <authorList>
            <person name="Hellsten U."/>
            <person name="Grimwood J."/>
            <person name="Chapman J.A."/>
            <person name="Shapiro H."/>
            <person name="Aerts A."/>
            <person name="Otillar R.P."/>
            <person name="Terry A.Y."/>
            <person name="Boore J.L."/>
            <person name="Simakov O."/>
            <person name="Marletaz F."/>
            <person name="Cho S.-J."/>
            <person name="Edsinger-Gonzales E."/>
            <person name="Havlak P."/>
            <person name="Kuo D.-H."/>
            <person name="Larsson T."/>
            <person name="Lv J."/>
            <person name="Arendt D."/>
            <person name="Savage R."/>
            <person name="Osoegawa K."/>
            <person name="de Jong P."/>
            <person name="Lindberg D.R."/>
            <person name="Seaver E.C."/>
            <person name="Weisblat D.A."/>
            <person name="Putnam N.H."/>
            <person name="Grigoriev I.V."/>
            <person name="Rokhsar D.S."/>
        </authorList>
    </citation>
    <scope>NUCLEOTIDE SEQUENCE</scope>
    <source>
        <strain evidence="6">I ESC-2004</strain>
    </source>
</reference>
<protein>
    <recommendedName>
        <fullName evidence="3">F-BAR domain-containing protein</fullName>
    </recommendedName>
</protein>
<accession>R7VI18</accession>
<evidence type="ECO:0000256" key="1">
    <source>
        <dbReference type="PROSITE-ProRule" id="PRU01077"/>
    </source>
</evidence>
<dbReference type="InterPro" id="IPR031160">
    <property type="entry name" value="F_BAR_dom"/>
</dbReference>
<dbReference type="Gene3D" id="1.20.1270.60">
    <property type="entry name" value="Arfaptin homology (AH) domain/BAR domain"/>
    <property type="match status" value="1"/>
</dbReference>
<evidence type="ECO:0000256" key="2">
    <source>
        <dbReference type="SAM" id="Coils"/>
    </source>
</evidence>
<dbReference type="InterPro" id="IPR001060">
    <property type="entry name" value="FCH_dom"/>
</dbReference>
<organism evidence="4">
    <name type="scientific">Capitella teleta</name>
    <name type="common">Polychaete worm</name>
    <dbReference type="NCBI Taxonomy" id="283909"/>
    <lineage>
        <taxon>Eukaryota</taxon>
        <taxon>Metazoa</taxon>
        <taxon>Spiralia</taxon>
        <taxon>Lophotrochozoa</taxon>
        <taxon>Annelida</taxon>
        <taxon>Polychaeta</taxon>
        <taxon>Sedentaria</taxon>
        <taxon>Scolecida</taxon>
        <taxon>Capitellidae</taxon>
        <taxon>Capitella</taxon>
    </lineage>
</organism>
<feature type="coiled-coil region" evidence="2">
    <location>
        <begin position="76"/>
        <end position="125"/>
    </location>
</feature>
<keyword evidence="1 2" id="KW-0175">Coiled coil</keyword>
<dbReference type="Proteomes" id="UP000014760">
    <property type="component" value="Unassembled WGS sequence"/>
</dbReference>
<dbReference type="Pfam" id="PF00611">
    <property type="entry name" value="FCH"/>
    <property type="match status" value="1"/>
</dbReference>
<dbReference type="OrthoDB" id="546826at2759"/>
<evidence type="ECO:0000313" key="4">
    <source>
        <dbReference type="EMBL" id="ELU15355.1"/>
    </source>
</evidence>
<proteinExistence type="predicted"/>
<evidence type="ECO:0000313" key="6">
    <source>
        <dbReference type="Proteomes" id="UP000014760"/>
    </source>
</evidence>
<keyword evidence="6" id="KW-1185">Reference proteome</keyword>
<dbReference type="EMBL" id="KB293809">
    <property type="protein sequence ID" value="ELU15355.1"/>
    <property type="molecule type" value="Genomic_DNA"/>
</dbReference>
<dbReference type="OMA" id="VCDKLSH"/>
<gene>
    <name evidence="4" type="ORF">CAPTEDRAFT_114071</name>
</gene>